<feature type="compositionally biased region" description="Low complexity" evidence="16">
    <location>
        <begin position="274"/>
        <end position="294"/>
    </location>
</feature>
<dbReference type="RefSeq" id="XP_016277196.1">
    <property type="nucleotide sequence ID" value="XM_016414189.1"/>
</dbReference>
<keyword evidence="6" id="KW-0158">Chromosome</keyword>
<dbReference type="eggNOG" id="ENOG502S359">
    <property type="taxonomic scope" value="Eukaryota"/>
</dbReference>
<dbReference type="CDD" id="cd14368">
    <property type="entry name" value="CUE_DEF1_like"/>
    <property type="match status" value="1"/>
</dbReference>
<evidence type="ECO:0000256" key="15">
    <source>
        <dbReference type="ARBA" id="ARBA00023242"/>
    </source>
</evidence>
<reference evidence="18 19" key="1">
    <citation type="journal article" date="2012" name="Nat. Commun.">
        <title>A multi-omic map of the lipid-producing yeast Rhodosporidium toruloides.</title>
        <authorList>
            <person name="Zhu Z."/>
            <person name="Zhang S."/>
            <person name="Liu H."/>
            <person name="Shen H."/>
            <person name="Lin X."/>
            <person name="Yang F."/>
            <person name="Zhou Y.J."/>
            <person name="Jin G."/>
            <person name="Ye M."/>
            <person name="Zou H."/>
            <person name="Zou H."/>
            <person name="Zhao Z.K."/>
        </authorList>
    </citation>
    <scope>NUCLEOTIDE SEQUENCE [LARGE SCALE GENOMIC DNA]</scope>
    <source>
        <strain evidence="18 19">NP11</strain>
    </source>
</reference>
<feature type="compositionally biased region" description="Gly residues" evidence="16">
    <location>
        <begin position="122"/>
        <end position="148"/>
    </location>
</feature>
<dbReference type="GO" id="GO:0000781">
    <property type="term" value="C:chromosome, telomeric region"/>
    <property type="evidence" value="ECO:0007669"/>
    <property type="project" value="UniProtKB-SubCell"/>
</dbReference>
<dbReference type="GO" id="GO:0006281">
    <property type="term" value="P:DNA repair"/>
    <property type="evidence" value="ECO:0007669"/>
    <property type="project" value="UniProtKB-KW"/>
</dbReference>
<feature type="compositionally biased region" description="Low complexity" evidence="16">
    <location>
        <begin position="653"/>
        <end position="676"/>
    </location>
</feature>
<feature type="compositionally biased region" description="Low complexity" evidence="16">
    <location>
        <begin position="443"/>
        <end position="491"/>
    </location>
</feature>
<feature type="region of interest" description="Disordered" evidence="16">
    <location>
        <begin position="730"/>
        <end position="782"/>
    </location>
</feature>
<feature type="region of interest" description="Disordered" evidence="16">
    <location>
        <begin position="101"/>
        <end position="148"/>
    </location>
</feature>
<keyword evidence="15" id="KW-0539">Nucleus</keyword>
<dbReference type="GO" id="GO:0003677">
    <property type="term" value="F:DNA binding"/>
    <property type="evidence" value="ECO:0007669"/>
    <property type="project" value="UniProtKB-KW"/>
</dbReference>
<evidence type="ECO:0000256" key="4">
    <source>
        <dbReference type="ARBA" id="ARBA00005491"/>
    </source>
</evidence>
<gene>
    <name evidence="18" type="ORF">RHTO_00505</name>
</gene>
<dbReference type="Pfam" id="PF02845">
    <property type="entry name" value="CUE"/>
    <property type="match status" value="1"/>
</dbReference>
<dbReference type="HOGENOM" id="CLU_307215_0_0_1"/>
<feature type="region of interest" description="Disordered" evidence="16">
    <location>
        <begin position="1"/>
        <end position="32"/>
    </location>
</feature>
<evidence type="ECO:0000313" key="19">
    <source>
        <dbReference type="Proteomes" id="UP000016926"/>
    </source>
</evidence>
<comment type="similarity">
    <text evidence="4">Belongs to the DEF1 family.</text>
</comment>
<name>M7WZJ8_RHOT1</name>
<feature type="region of interest" description="Disordered" evidence="16">
    <location>
        <begin position="360"/>
        <end position="395"/>
    </location>
</feature>
<evidence type="ECO:0000256" key="3">
    <source>
        <dbReference type="ARBA" id="ARBA00004574"/>
    </source>
</evidence>
<feature type="domain" description="CUE" evidence="17">
    <location>
        <begin position="50"/>
        <end position="79"/>
    </location>
</feature>
<evidence type="ECO:0000259" key="17">
    <source>
        <dbReference type="Pfam" id="PF02845"/>
    </source>
</evidence>
<keyword evidence="19" id="KW-1185">Reference proteome</keyword>
<feature type="compositionally biased region" description="Low complexity" evidence="16">
    <location>
        <begin position="565"/>
        <end position="590"/>
    </location>
</feature>
<organism evidence="18 19">
    <name type="scientific">Rhodotorula toruloides (strain NP11)</name>
    <name type="common">Yeast</name>
    <name type="synonym">Rhodosporidium toruloides</name>
    <dbReference type="NCBI Taxonomy" id="1130832"/>
    <lineage>
        <taxon>Eukaryota</taxon>
        <taxon>Fungi</taxon>
        <taxon>Dikarya</taxon>
        <taxon>Basidiomycota</taxon>
        <taxon>Pucciniomycotina</taxon>
        <taxon>Microbotryomycetes</taxon>
        <taxon>Sporidiobolales</taxon>
        <taxon>Sporidiobolaceae</taxon>
        <taxon>Rhodotorula</taxon>
    </lineage>
</organism>
<evidence type="ECO:0000256" key="8">
    <source>
        <dbReference type="ARBA" id="ARBA00022553"/>
    </source>
</evidence>
<feature type="compositionally biased region" description="Low complexity" evidence="16">
    <location>
        <begin position="197"/>
        <end position="255"/>
    </location>
</feature>
<evidence type="ECO:0000256" key="10">
    <source>
        <dbReference type="ARBA" id="ARBA00022786"/>
    </source>
</evidence>
<dbReference type="GO" id="GO:0005634">
    <property type="term" value="C:nucleus"/>
    <property type="evidence" value="ECO:0007669"/>
    <property type="project" value="UniProtKB-SubCell"/>
</dbReference>
<dbReference type="PANTHER" id="PTHR16308">
    <property type="entry name" value="UBIQUITIN ASSOCIATED PROTEIN 2-LIKE/LINGERER"/>
    <property type="match status" value="1"/>
</dbReference>
<evidence type="ECO:0000256" key="12">
    <source>
        <dbReference type="ARBA" id="ARBA00022895"/>
    </source>
</evidence>
<keyword evidence="8" id="KW-0597">Phosphoprotein</keyword>
<feature type="region of interest" description="Disordered" evidence="16">
    <location>
        <begin position="427"/>
        <end position="610"/>
    </location>
</feature>
<feature type="compositionally biased region" description="Polar residues" evidence="16">
    <location>
        <begin position="593"/>
        <end position="610"/>
    </location>
</feature>
<dbReference type="Proteomes" id="UP000016926">
    <property type="component" value="Unassembled WGS sequence"/>
</dbReference>
<dbReference type="OrthoDB" id="5396806at2759"/>
<keyword evidence="14" id="KW-0234">DNA repair</keyword>
<dbReference type="InterPro" id="IPR051833">
    <property type="entry name" value="TC-DDR_regulator"/>
</dbReference>
<feature type="compositionally biased region" description="Polar residues" evidence="16">
    <location>
        <begin position="554"/>
        <end position="563"/>
    </location>
</feature>
<dbReference type="InterPro" id="IPR003892">
    <property type="entry name" value="CUE"/>
</dbReference>
<evidence type="ECO:0000256" key="7">
    <source>
        <dbReference type="ARBA" id="ARBA00022490"/>
    </source>
</evidence>
<feature type="compositionally biased region" description="Low complexity" evidence="16">
    <location>
        <begin position="360"/>
        <end position="380"/>
    </location>
</feature>
<protein>
    <recommendedName>
        <fullName evidence="5">RNA polymerase II degradation factor 1</fullName>
    </recommendedName>
</protein>
<feature type="region of interest" description="Disordered" evidence="16">
    <location>
        <begin position="185"/>
        <end position="309"/>
    </location>
</feature>
<proteinExistence type="inferred from homology"/>
<evidence type="ECO:0000256" key="1">
    <source>
        <dbReference type="ARBA" id="ARBA00004123"/>
    </source>
</evidence>
<evidence type="ECO:0000256" key="9">
    <source>
        <dbReference type="ARBA" id="ARBA00022763"/>
    </source>
</evidence>
<sequence length="828" mass="85074">MSTPARGTGRPRRGRGGVSAVVPAPTRDLEESDEVRQLRAKYSDKLATAKELFPDWTDEDVLFAINEANGDVEVAIVRMSEGLAQQWGAVKTKKDKKVEKAAAAPSVPVASLPSRGGFAARGRGGFEGARGGRGGARGGRGGRGGAVGVNGVPRGAAAGVASAAQTQVNGASDVNSVTPSSFVPAPTPTGVWGKPVADATTAADTSSSTPSNWADAANAQAAAAQEAPAPAHQEEAPQAPAPTAAPSAPEAAPEPVSASVLEETSTAGPTISLPTPSAAETAAPAPAAAPSAPAYDPWGSTPAAAAPQTAPLAVGEGWADSVLASKPAAEQDPAFKREVDAHLPPNDITTAGPLEVNSQVAQAAAPAQQQQAQAVQQPAQDKFLGAGPPGLPPKRAQQEAVVFPGAAGIDRLGVQFGSLDLLDGSKPSFGSQDVAKPETAAPQVPEQPSYAQQQQAPYQQQQAVQTEQPQQQQPQQAQQIPQQPKQEQVVQTAFSHSAPTQSNLFPGQASSAFSRYPNMPSAYGQPQQQQQAPGAFGQDDQSAYGAFKPVESNPAAQAVSSPYFQHPASHSPAPATQAPAAAASQSPYAAFNSIPQQQAPGQPFASQATDYSSLYGQDSMRSMGFYDAYGQLAAPGSGYQAPSPLPTRPEDSTSQGAQGASQTAQAPQQQQQQQLPAQQAAAANFYGMNPYAAAAYNPYAGYYGFSQFPQQVPPNFSALQAQYAYGGYGGAQQPQQTQQRYGAPQQQQGAGVGAQQQGQQGAPQQQQQGAGVGQQQQQQQQGAIGLNKGVGAGGYPQYASYGQQQGQQSAYGGYANAKDFDATSSRFF</sequence>
<keyword evidence="10" id="KW-0833">Ubl conjugation pathway</keyword>
<keyword evidence="7" id="KW-0963">Cytoplasm</keyword>
<keyword evidence="11" id="KW-0832">Ubl conjugation</keyword>
<dbReference type="GeneID" id="27364518"/>
<dbReference type="EMBL" id="KB722642">
    <property type="protein sequence ID" value="EMS26077.1"/>
    <property type="molecule type" value="Genomic_DNA"/>
</dbReference>
<evidence type="ECO:0000256" key="13">
    <source>
        <dbReference type="ARBA" id="ARBA00023125"/>
    </source>
</evidence>
<comment type="subcellular location">
    <subcellularLocation>
        <location evidence="3">Chromosome</location>
        <location evidence="3">Telomere</location>
    </subcellularLocation>
    <subcellularLocation>
        <location evidence="2">Cytoplasm</location>
    </subcellularLocation>
    <subcellularLocation>
        <location evidence="1">Nucleus</location>
    </subcellularLocation>
</comment>
<feature type="compositionally biased region" description="Polar residues" evidence="16">
    <location>
        <begin position="492"/>
        <end position="513"/>
    </location>
</feature>
<dbReference type="InterPro" id="IPR041803">
    <property type="entry name" value="DEF1_CUE"/>
</dbReference>
<evidence type="ECO:0000256" key="11">
    <source>
        <dbReference type="ARBA" id="ARBA00022843"/>
    </source>
</evidence>
<keyword evidence="9" id="KW-0227">DNA damage</keyword>
<evidence type="ECO:0000256" key="5">
    <source>
        <dbReference type="ARBA" id="ARBA00020536"/>
    </source>
</evidence>
<dbReference type="GO" id="GO:0043130">
    <property type="term" value="F:ubiquitin binding"/>
    <property type="evidence" value="ECO:0007669"/>
    <property type="project" value="InterPro"/>
</dbReference>
<evidence type="ECO:0000256" key="14">
    <source>
        <dbReference type="ARBA" id="ARBA00023204"/>
    </source>
</evidence>
<feature type="region of interest" description="Disordered" evidence="16">
    <location>
        <begin position="637"/>
        <end position="676"/>
    </location>
</feature>
<dbReference type="AlphaFoldDB" id="M7WZJ8"/>
<evidence type="ECO:0000256" key="6">
    <source>
        <dbReference type="ARBA" id="ARBA00022454"/>
    </source>
</evidence>
<keyword evidence="13" id="KW-0238">DNA-binding</keyword>
<accession>M7WZJ8</accession>
<evidence type="ECO:0000256" key="16">
    <source>
        <dbReference type="SAM" id="MobiDB-lite"/>
    </source>
</evidence>
<dbReference type="GO" id="GO:0005737">
    <property type="term" value="C:cytoplasm"/>
    <property type="evidence" value="ECO:0007669"/>
    <property type="project" value="UniProtKB-SubCell"/>
</dbReference>
<evidence type="ECO:0000256" key="2">
    <source>
        <dbReference type="ARBA" id="ARBA00004496"/>
    </source>
</evidence>
<feature type="compositionally biased region" description="Low complexity" evidence="16">
    <location>
        <begin position="525"/>
        <end position="541"/>
    </location>
</feature>
<dbReference type="PANTHER" id="PTHR16308:SF13">
    <property type="entry name" value="PROTEIN LINGERER"/>
    <property type="match status" value="1"/>
</dbReference>
<keyword evidence="12" id="KW-0779">Telomere</keyword>
<evidence type="ECO:0000313" key="18">
    <source>
        <dbReference type="EMBL" id="EMS26077.1"/>
    </source>
</evidence>
<feature type="compositionally biased region" description="Polar residues" evidence="16">
    <location>
        <begin position="262"/>
        <end position="273"/>
    </location>
</feature>
<feature type="compositionally biased region" description="Low complexity" evidence="16">
    <location>
        <begin position="101"/>
        <end position="121"/>
    </location>
</feature>